<feature type="signal peptide" evidence="8">
    <location>
        <begin position="1"/>
        <end position="17"/>
    </location>
</feature>
<evidence type="ECO:0000313" key="10">
    <source>
        <dbReference type="EMBL" id="PRT55469.1"/>
    </source>
</evidence>
<keyword evidence="2" id="KW-0479">Metal-binding</keyword>
<evidence type="ECO:0000256" key="6">
    <source>
        <dbReference type="ARBA" id="ARBA00024056"/>
    </source>
</evidence>
<accession>A0A2T0FKG8</accession>
<organism evidence="10 11">
    <name type="scientific">Wickerhamiella sorbophila</name>
    <dbReference type="NCBI Taxonomy" id="45607"/>
    <lineage>
        <taxon>Eukaryota</taxon>
        <taxon>Fungi</taxon>
        <taxon>Dikarya</taxon>
        <taxon>Ascomycota</taxon>
        <taxon>Saccharomycotina</taxon>
        <taxon>Dipodascomycetes</taxon>
        <taxon>Dipodascales</taxon>
        <taxon>Trichomonascaceae</taxon>
        <taxon>Wickerhamiella</taxon>
    </lineage>
</organism>
<keyword evidence="5" id="KW-0170">Cobalt</keyword>
<dbReference type="GO" id="GO:0030476">
    <property type="term" value="P:ascospore wall assembly"/>
    <property type="evidence" value="ECO:0007669"/>
    <property type="project" value="TreeGrafter"/>
</dbReference>
<keyword evidence="8" id="KW-0732">Signal</keyword>
<dbReference type="OrthoDB" id="2125469at2759"/>
<comment type="caution">
    <text evidence="10">The sequence shown here is derived from an EMBL/GenBank/DDBJ whole genome shotgun (WGS) entry which is preliminary data.</text>
</comment>
<keyword evidence="11" id="KW-1185">Reference proteome</keyword>
<dbReference type="GO" id="GO:0046872">
    <property type="term" value="F:metal ion binding"/>
    <property type="evidence" value="ECO:0007669"/>
    <property type="project" value="UniProtKB-KW"/>
</dbReference>
<evidence type="ECO:0000256" key="1">
    <source>
        <dbReference type="ARBA" id="ARBA00001941"/>
    </source>
</evidence>
<comment type="cofactor">
    <cofactor evidence="1">
        <name>Co(2+)</name>
        <dbReference type="ChEBI" id="CHEBI:48828"/>
    </cofactor>
</comment>
<evidence type="ECO:0000256" key="7">
    <source>
        <dbReference type="ARBA" id="ARBA00048494"/>
    </source>
</evidence>
<comment type="catalytic activity">
    <reaction evidence="7">
        <text>[(1-&gt;4)-N-acetyl-beta-D-glucosaminyl](n) + n H2O = chitosan + n acetate</text>
        <dbReference type="Rhea" id="RHEA:10464"/>
        <dbReference type="Rhea" id="RHEA-COMP:9593"/>
        <dbReference type="Rhea" id="RHEA-COMP:9597"/>
        <dbReference type="ChEBI" id="CHEBI:15377"/>
        <dbReference type="ChEBI" id="CHEBI:17029"/>
        <dbReference type="ChEBI" id="CHEBI:30089"/>
        <dbReference type="ChEBI" id="CHEBI:57704"/>
        <dbReference type="EC" id="3.5.1.41"/>
    </reaction>
    <physiologicalReaction direction="left-to-right" evidence="7">
        <dbReference type="Rhea" id="RHEA:10465"/>
    </physiologicalReaction>
</comment>
<evidence type="ECO:0000259" key="9">
    <source>
        <dbReference type="PROSITE" id="PS51677"/>
    </source>
</evidence>
<gene>
    <name evidence="10" type="ORF">B9G98_03089</name>
</gene>
<dbReference type="PANTHER" id="PTHR10587">
    <property type="entry name" value="GLYCOSYL TRANSFERASE-RELATED"/>
    <property type="match status" value="1"/>
</dbReference>
<evidence type="ECO:0000256" key="2">
    <source>
        <dbReference type="ARBA" id="ARBA00022723"/>
    </source>
</evidence>
<keyword evidence="3" id="KW-0378">Hydrolase</keyword>
<dbReference type="InterPro" id="IPR011330">
    <property type="entry name" value="Glyco_hydro/deAcase_b/a-brl"/>
</dbReference>
<dbReference type="Pfam" id="PF01522">
    <property type="entry name" value="Polysacc_deac_1"/>
    <property type="match status" value="1"/>
</dbReference>
<evidence type="ECO:0000256" key="8">
    <source>
        <dbReference type="SAM" id="SignalP"/>
    </source>
</evidence>
<dbReference type="PROSITE" id="PS51677">
    <property type="entry name" value="NODB"/>
    <property type="match status" value="1"/>
</dbReference>
<dbReference type="GO" id="GO:0005628">
    <property type="term" value="C:prospore membrane"/>
    <property type="evidence" value="ECO:0007669"/>
    <property type="project" value="TreeGrafter"/>
</dbReference>
<dbReference type="STRING" id="45607.A0A2T0FKG8"/>
<dbReference type="AlphaFoldDB" id="A0A2T0FKG8"/>
<dbReference type="SUPFAM" id="SSF88713">
    <property type="entry name" value="Glycoside hydrolase/deacetylase"/>
    <property type="match status" value="1"/>
</dbReference>
<dbReference type="InterPro" id="IPR050248">
    <property type="entry name" value="Polysacc_deacetylase_ArnD"/>
</dbReference>
<dbReference type="RefSeq" id="XP_024665414.1">
    <property type="nucleotide sequence ID" value="XM_024809646.1"/>
</dbReference>
<dbReference type="EMBL" id="NDIQ01000021">
    <property type="protein sequence ID" value="PRT55469.1"/>
    <property type="molecule type" value="Genomic_DNA"/>
</dbReference>
<evidence type="ECO:0000256" key="3">
    <source>
        <dbReference type="ARBA" id="ARBA00022801"/>
    </source>
</evidence>
<dbReference type="EC" id="3.5.1.41" evidence="6"/>
<dbReference type="Proteomes" id="UP000238350">
    <property type="component" value="Unassembled WGS sequence"/>
</dbReference>
<protein>
    <recommendedName>
        <fullName evidence="6">chitin deacetylase</fullName>
        <ecNumber evidence="6">3.5.1.41</ecNumber>
    </recommendedName>
</protein>
<sequence>MQIMLILLLSVCRLALARQRFPLWLEYLTGLDDWPGDSPPYVPMPQLELDTVPEGPIYGMDDCLSVPIEACSFYCDNCAASSDVTTCPRLSQTFDDGPTMATDYLLDNLKQPTTFFTLGRQVVKYPGIFKRARDDGHLLGTHTWSHVYLPSLTNEEIAAQLQWSMFAMNVTGGVVPRFFRPPYGGIDNRVREIASRFGLITVLWDSDPQDWRLNNGSTSKKRVFNMAVPPKGTKRPQGLILEHDTTMDTVRIGLDISRQLKRQFTVADCIDTGRWYLSEP</sequence>
<dbReference type="GeneID" id="36516837"/>
<reference evidence="10 11" key="1">
    <citation type="submission" date="2017-04" db="EMBL/GenBank/DDBJ databases">
        <title>Genome sequencing of [Candida] sorbophila.</title>
        <authorList>
            <person name="Ahn J.O."/>
        </authorList>
    </citation>
    <scope>NUCLEOTIDE SEQUENCE [LARGE SCALE GENOMIC DNA]</scope>
    <source>
        <strain evidence="10 11">DS02</strain>
    </source>
</reference>
<dbReference type="PANTHER" id="PTHR10587:SF133">
    <property type="entry name" value="CHITIN DEACETYLASE 1-RELATED"/>
    <property type="match status" value="1"/>
</dbReference>
<dbReference type="GO" id="GO:0004099">
    <property type="term" value="F:chitin deacetylase activity"/>
    <property type="evidence" value="ECO:0007669"/>
    <property type="project" value="UniProtKB-EC"/>
</dbReference>
<keyword evidence="4" id="KW-0146">Chitin degradation</keyword>
<keyword evidence="4" id="KW-0119">Carbohydrate metabolism</keyword>
<name>A0A2T0FKG8_9ASCO</name>
<evidence type="ECO:0000313" key="11">
    <source>
        <dbReference type="Proteomes" id="UP000238350"/>
    </source>
</evidence>
<dbReference type="GO" id="GO:0005975">
    <property type="term" value="P:carbohydrate metabolic process"/>
    <property type="evidence" value="ECO:0007669"/>
    <property type="project" value="InterPro"/>
</dbReference>
<keyword evidence="4" id="KW-0624">Polysaccharide degradation</keyword>
<dbReference type="GO" id="GO:0006032">
    <property type="term" value="P:chitin catabolic process"/>
    <property type="evidence" value="ECO:0007669"/>
    <property type="project" value="UniProtKB-KW"/>
</dbReference>
<feature type="domain" description="NodB homology" evidence="9">
    <location>
        <begin position="88"/>
        <end position="269"/>
    </location>
</feature>
<evidence type="ECO:0000256" key="4">
    <source>
        <dbReference type="ARBA" id="ARBA00023024"/>
    </source>
</evidence>
<dbReference type="Gene3D" id="3.20.20.370">
    <property type="entry name" value="Glycoside hydrolase/deacetylase"/>
    <property type="match status" value="1"/>
</dbReference>
<proteinExistence type="predicted"/>
<feature type="chain" id="PRO_5015616226" description="chitin deacetylase" evidence="8">
    <location>
        <begin position="18"/>
        <end position="280"/>
    </location>
</feature>
<dbReference type="InterPro" id="IPR002509">
    <property type="entry name" value="NODB_dom"/>
</dbReference>
<evidence type="ECO:0000256" key="5">
    <source>
        <dbReference type="ARBA" id="ARBA00023285"/>
    </source>
</evidence>